<dbReference type="EMBL" id="CAJVQC010048465">
    <property type="protein sequence ID" value="CAG8786261.1"/>
    <property type="molecule type" value="Genomic_DNA"/>
</dbReference>
<protein>
    <submittedName>
        <fullName evidence="1">22658_t:CDS:1</fullName>
    </submittedName>
</protein>
<accession>A0ACA9RCM7</accession>
<gene>
    <name evidence="1" type="ORF">RPERSI_LOCUS18353</name>
</gene>
<comment type="caution">
    <text evidence="1">The sequence shown here is derived from an EMBL/GenBank/DDBJ whole genome shotgun (WGS) entry which is preliminary data.</text>
</comment>
<evidence type="ECO:0000313" key="2">
    <source>
        <dbReference type="Proteomes" id="UP000789920"/>
    </source>
</evidence>
<name>A0ACA9RCM7_9GLOM</name>
<dbReference type="Proteomes" id="UP000789920">
    <property type="component" value="Unassembled WGS sequence"/>
</dbReference>
<proteinExistence type="predicted"/>
<keyword evidence="2" id="KW-1185">Reference proteome</keyword>
<organism evidence="1 2">
    <name type="scientific">Racocetra persica</name>
    <dbReference type="NCBI Taxonomy" id="160502"/>
    <lineage>
        <taxon>Eukaryota</taxon>
        <taxon>Fungi</taxon>
        <taxon>Fungi incertae sedis</taxon>
        <taxon>Mucoromycota</taxon>
        <taxon>Glomeromycotina</taxon>
        <taxon>Glomeromycetes</taxon>
        <taxon>Diversisporales</taxon>
        <taxon>Gigasporaceae</taxon>
        <taxon>Racocetra</taxon>
    </lineage>
</organism>
<evidence type="ECO:0000313" key="1">
    <source>
        <dbReference type="EMBL" id="CAG8786261.1"/>
    </source>
</evidence>
<feature type="non-terminal residue" evidence="1">
    <location>
        <position position="163"/>
    </location>
</feature>
<sequence length="163" mass="18337">DPKLFNIESSSTKFTVSKLLNDDEMGKEFEGGSLGIFRLAPQDYHRFHIPVDGQLSEPVEISGDYYTVNPMAIRSELDVYCLNKRSISYIDSPQFGKVAYVSIGAMMVGSIILTSKPNTYVKRFDEHGYFAFGGSTVVLLFKKGRMLFDEDILDNSKQPLETL</sequence>
<feature type="non-terminal residue" evidence="1">
    <location>
        <position position="1"/>
    </location>
</feature>
<reference evidence="1" key="1">
    <citation type="submission" date="2021-06" db="EMBL/GenBank/DDBJ databases">
        <authorList>
            <person name="Kallberg Y."/>
            <person name="Tangrot J."/>
            <person name="Rosling A."/>
        </authorList>
    </citation>
    <scope>NUCLEOTIDE SEQUENCE</scope>
    <source>
        <strain evidence="1">MA461A</strain>
    </source>
</reference>